<dbReference type="AlphaFoldDB" id="A0A031LKU7"/>
<comment type="function">
    <text evidence="14">CRISPR (clustered regularly interspaced short palindromic repeat) is an adaptive immune system that provides protection against mobile genetic elements (viruses, transposable elements and conjugative plasmids). CRISPR clusters contain sequences complementary to antecedent mobile elements and target invading nucleic acids. CRISPR clusters are transcribed and processed into CRISPR RNA (crRNA).</text>
</comment>
<dbReference type="GO" id="GO:0051536">
    <property type="term" value="F:iron-sulfur cluster binding"/>
    <property type="evidence" value="ECO:0007669"/>
    <property type="project" value="UniProtKB-KW"/>
</dbReference>
<evidence type="ECO:0000256" key="14">
    <source>
        <dbReference type="RuleBase" id="RU365022"/>
    </source>
</evidence>
<comment type="cofactor">
    <cofactor evidence="14">
        <name>iron-sulfur cluster</name>
        <dbReference type="ChEBI" id="CHEBI:30408"/>
    </cofactor>
</comment>
<organism evidence="16 17">
    <name type="scientific">Candidatus Acidianus copahuensis</name>
    <dbReference type="NCBI Taxonomy" id="1160895"/>
    <lineage>
        <taxon>Archaea</taxon>
        <taxon>Thermoproteota</taxon>
        <taxon>Thermoprotei</taxon>
        <taxon>Sulfolobales</taxon>
        <taxon>Sulfolobaceae</taxon>
        <taxon>Acidianus</taxon>
    </lineage>
</organism>
<evidence type="ECO:0000256" key="10">
    <source>
        <dbReference type="ARBA" id="ARBA00023004"/>
    </source>
</evidence>
<evidence type="ECO:0000256" key="2">
    <source>
        <dbReference type="ARBA" id="ARBA00001966"/>
    </source>
</evidence>
<keyword evidence="17" id="KW-1185">Reference proteome</keyword>
<evidence type="ECO:0000259" key="15">
    <source>
        <dbReference type="Pfam" id="PF01930"/>
    </source>
</evidence>
<evidence type="ECO:0000256" key="3">
    <source>
        <dbReference type="ARBA" id="ARBA00009189"/>
    </source>
</evidence>
<evidence type="ECO:0000256" key="13">
    <source>
        <dbReference type="ARBA" id="ARBA00023211"/>
    </source>
</evidence>
<keyword evidence="10 14" id="KW-0408">Iron</keyword>
<protein>
    <recommendedName>
        <fullName evidence="5 14">CRISPR-associated exonuclease Cas4</fullName>
        <ecNumber evidence="4 14">3.1.12.1</ecNumber>
    </recommendedName>
</protein>
<evidence type="ECO:0000256" key="6">
    <source>
        <dbReference type="ARBA" id="ARBA00022722"/>
    </source>
</evidence>
<dbReference type="GO" id="GO:0051607">
    <property type="term" value="P:defense response to virus"/>
    <property type="evidence" value="ECO:0007669"/>
    <property type="project" value="UniProtKB-KW"/>
</dbReference>
<reference evidence="16 17" key="1">
    <citation type="submission" date="2014-03" db="EMBL/GenBank/DDBJ databases">
        <title>Draft genome sequence of the novel thermoacidophilic archaea Acidianus copahuensis ALE1 strain, isolated from Copahue volcanic area in Neuquen Argentina.</title>
        <authorList>
            <person name="Urbieta M.S."/>
            <person name="Rascovan N."/>
            <person name="Castro C."/>
            <person name="Revale S."/>
            <person name="Giaveno M.A."/>
            <person name="Vazquez M.P."/>
            <person name="Donati E.R."/>
        </authorList>
    </citation>
    <scope>NUCLEOTIDE SEQUENCE [LARGE SCALE GENOMIC DNA]</scope>
    <source>
        <strain evidence="16 17">ALE1</strain>
    </source>
</reference>
<dbReference type="NCBIfam" id="TIGR00372">
    <property type="entry name" value="cas4"/>
    <property type="match status" value="1"/>
</dbReference>
<dbReference type="PANTHER" id="PTHR36531:SF6">
    <property type="entry name" value="DNA REPLICATION ATP-DEPENDENT HELICASE_NUCLEASE DNA2"/>
    <property type="match status" value="1"/>
</dbReference>
<evidence type="ECO:0000256" key="7">
    <source>
        <dbReference type="ARBA" id="ARBA00022723"/>
    </source>
</evidence>
<dbReference type="PANTHER" id="PTHR36531">
    <property type="entry name" value="CRISPR-ASSOCIATED EXONUCLEASE CAS4"/>
    <property type="match status" value="1"/>
</dbReference>
<proteinExistence type="inferred from homology"/>
<dbReference type="InterPro" id="IPR011604">
    <property type="entry name" value="PDDEXK-like_dom_sf"/>
</dbReference>
<evidence type="ECO:0000256" key="5">
    <source>
        <dbReference type="ARBA" id="ARBA00020049"/>
    </source>
</evidence>
<evidence type="ECO:0000256" key="4">
    <source>
        <dbReference type="ARBA" id="ARBA00012768"/>
    </source>
</evidence>
<dbReference type="Pfam" id="PF01930">
    <property type="entry name" value="Cas_Cas4"/>
    <property type="match status" value="1"/>
</dbReference>
<accession>A0A031LKU7</accession>
<comment type="cofactor">
    <cofactor evidence="14">
        <name>Mg(2+)</name>
        <dbReference type="ChEBI" id="CHEBI:18420"/>
    </cofactor>
    <cofactor evidence="14">
        <name>Mn(2+)</name>
        <dbReference type="ChEBI" id="CHEBI:29035"/>
    </cofactor>
    <text evidence="14">Mg(2+) or Mn(2+) required for ssDNA cleavage activity.</text>
</comment>
<evidence type="ECO:0000313" key="17">
    <source>
        <dbReference type="Proteomes" id="UP000024332"/>
    </source>
</evidence>
<keyword evidence="6 14" id="KW-0540">Nuclease</keyword>
<dbReference type="EMBL" id="JFZT01000068">
    <property type="protein sequence ID" value="EZQ01513.1"/>
    <property type="molecule type" value="Genomic_DNA"/>
</dbReference>
<keyword evidence="8 14" id="KW-0378">Hydrolase</keyword>
<dbReference type="GO" id="GO:0046872">
    <property type="term" value="F:metal ion binding"/>
    <property type="evidence" value="ECO:0007669"/>
    <property type="project" value="UniProtKB-KW"/>
</dbReference>
<comment type="cofactor">
    <cofactor evidence="2">
        <name>[4Fe-4S] cluster</name>
        <dbReference type="ChEBI" id="CHEBI:49883"/>
    </cofactor>
</comment>
<gene>
    <name evidence="16" type="ORF">CM19_12920</name>
</gene>
<keyword evidence="11 14" id="KW-0411">Iron-sulfur</keyword>
<comment type="caution">
    <text evidence="16">The sequence shown here is derived from an EMBL/GenBank/DDBJ whole genome shotgun (WGS) entry which is preliminary data.</text>
</comment>
<name>A0A031LKU7_9CREN</name>
<feature type="domain" description="DUF83" evidence="15">
    <location>
        <begin position="2"/>
        <end position="177"/>
    </location>
</feature>
<sequence length="187" mass="22009">MTGIDVKHFTYCPLITYYERVMHFRERVTEAMKKGEEVDKDVALQFVYPTLKPKEVERKPFLFSRKWRISGVPDFLLIFPGYVVPLDVKDTDKVNRDHKLQVFFYCLILEENGKVPKAGFLYYTSLKKLVMYAYTADERKEVIEFLARIKNIIQGKRPKVRQPVSKCENCGFRHVCKPTIRGKLAYA</sequence>
<dbReference type="InterPro" id="IPR022765">
    <property type="entry name" value="Dna2/Cas4_DUF83"/>
</dbReference>
<evidence type="ECO:0000256" key="1">
    <source>
        <dbReference type="ARBA" id="ARBA00001936"/>
    </source>
</evidence>
<dbReference type="STRING" id="1160895.CM19_12920"/>
<keyword evidence="7 14" id="KW-0479">Metal-binding</keyword>
<evidence type="ECO:0000256" key="9">
    <source>
        <dbReference type="ARBA" id="ARBA00022839"/>
    </source>
</evidence>
<evidence type="ECO:0000313" key="16">
    <source>
        <dbReference type="EMBL" id="EZQ01513.1"/>
    </source>
</evidence>
<keyword evidence="13 14" id="KW-0464">Manganese</keyword>
<dbReference type="Gene3D" id="3.90.320.10">
    <property type="match status" value="1"/>
</dbReference>
<dbReference type="GO" id="GO:0004527">
    <property type="term" value="F:exonuclease activity"/>
    <property type="evidence" value="ECO:0007669"/>
    <property type="project" value="UniProtKB-KW"/>
</dbReference>
<comment type="similarity">
    <text evidence="3 14">Belongs to the CRISPR-associated exonuclease Cas4 family.</text>
</comment>
<keyword evidence="9 14" id="KW-0269">Exonuclease</keyword>
<evidence type="ECO:0000256" key="12">
    <source>
        <dbReference type="ARBA" id="ARBA00023118"/>
    </source>
</evidence>
<dbReference type="Proteomes" id="UP000024332">
    <property type="component" value="Unassembled WGS sequence"/>
</dbReference>
<keyword evidence="12 14" id="KW-0051">Antiviral defense</keyword>
<dbReference type="InterPro" id="IPR013343">
    <property type="entry name" value="CRISPR-assoc_prot_Cas4"/>
</dbReference>
<evidence type="ECO:0000256" key="11">
    <source>
        <dbReference type="ARBA" id="ARBA00023014"/>
    </source>
</evidence>
<evidence type="ECO:0000256" key="8">
    <source>
        <dbReference type="ARBA" id="ARBA00022801"/>
    </source>
</evidence>
<comment type="cofactor">
    <cofactor evidence="1">
        <name>Mn(2+)</name>
        <dbReference type="ChEBI" id="CHEBI:29035"/>
    </cofactor>
</comment>
<dbReference type="InterPro" id="IPR051827">
    <property type="entry name" value="Cas4_exonuclease"/>
</dbReference>
<dbReference type="EC" id="3.1.12.1" evidence="4 14"/>